<evidence type="ECO:0000313" key="2">
    <source>
        <dbReference type="EMBL" id="OQO14357.1"/>
    </source>
</evidence>
<dbReference type="OrthoDB" id="5372935at2759"/>
<protein>
    <submittedName>
        <fullName evidence="2">Uncharacterized protein</fullName>
    </submittedName>
</protein>
<evidence type="ECO:0000313" key="3">
    <source>
        <dbReference type="Proteomes" id="UP000192596"/>
    </source>
</evidence>
<dbReference type="PANTHER" id="PTHR42085">
    <property type="entry name" value="F-BOX DOMAIN-CONTAINING PROTEIN"/>
    <property type="match status" value="1"/>
</dbReference>
<keyword evidence="3" id="KW-1185">Reference proteome</keyword>
<proteinExistence type="predicted"/>
<accession>A0A1V8TSQ7</accession>
<evidence type="ECO:0000256" key="1">
    <source>
        <dbReference type="SAM" id="MobiDB-lite"/>
    </source>
</evidence>
<dbReference type="InterPro" id="IPR038883">
    <property type="entry name" value="AN11006-like"/>
</dbReference>
<feature type="region of interest" description="Disordered" evidence="1">
    <location>
        <begin position="1"/>
        <end position="54"/>
    </location>
</feature>
<feature type="compositionally biased region" description="Polar residues" evidence="1">
    <location>
        <begin position="32"/>
        <end position="45"/>
    </location>
</feature>
<dbReference type="PANTHER" id="PTHR42085:SF2">
    <property type="entry name" value="F-BOX DOMAIN-CONTAINING PROTEIN"/>
    <property type="match status" value="1"/>
</dbReference>
<reference evidence="3" key="1">
    <citation type="submission" date="2017-03" db="EMBL/GenBank/DDBJ databases">
        <title>Genomes of endolithic fungi from Antarctica.</title>
        <authorList>
            <person name="Coleine C."/>
            <person name="Masonjones S."/>
            <person name="Stajich J.E."/>
        </authorList>
    </citation>
    <scope>NUCLEOTIDE SEQUENCE [LARGE SCALE GENOMIC DNA]</scope>
    <source>
        <strain evidence="3">CCFEE 5527</strain>
    </source>
</reference>
<name>A0A1V8TSQ7_9PEZI</name>
<dbReference type="InParanoid" id="A0A1V8TSQ7"/>
<organism evidence="2 3">
    <name type="scientific">Cryoendolithus antarcticus</name>
    <dbReference type="NCBI Taxonomy" id="1507870"/>
    <lineage>
        <taxon>Eukaryota</taxon>
        <taxon>Fungi</taxon>
        <taxon>Dikarya</taxon>
        <taxon>Ascomycota</taxon>
        <taxon>Pezizomycotina</taxon>
        <taxon>Dothideomycetes</taxon>
        <taxon>Dothideomycetidae</taxon>
        <taxon>Cladosporiales</taxon>
        <taxon>Cladosporiaceae</taxon>
        <taxon>Cryoendolithus</taxon>
    </lineage>
</organism>
<comment type="caution">
    <text evidence="2">The sequence shown here is derived from an EMBL/GenBank/DDBJ whole genome shotgun (WGS) entry which is preliminary data.</text>
</comment>
<sequence>MAKHRKAKAEKSGTSTTSAKPTDAERLKPDTAGTSPASSVPTSRAPSPPVGDGDDELEEVVVVKRQPFRFFDLPSELRLRIYEEALYISARHVHELYHGKKAAALVVGLDDKPAPPLDLEPNINWYLVRPRLQAFLVGRQMYDEAFRVFFSQPVRIYPNHGRFFNTKKPLLARLPAKYRAIIHTLDLRLGQGWSKPPRCQNTDESLGLRDCINVRTLKVFVEVDPSEPHFEGFRGKNSTKDTYKWFCVDLLEGIMRQVPTLRTVEVDIVEGMKGDAPVALALCRAATNAGKVLAKGPTLRATQRKTEEAAQATLRQLLSAISLDETPKMIEVEA</sequence>
<gene>
    <name evidence="2" type="ORF">B0A48_01233</name>
</gene>
<dbReference type="Proteomes" id="UP000192596">
    <property type="component" value="Unassembled WGS sequence"/>
</dbReference>
<dbReference type="EMBL" id="NAJO01000002">
    <property type="protein sequence ID" value="OQO14357.1"/>
    <property type="molecule type" value="Genomic_DNA"/>
</dbReference>
<dbReference type="AlphaFoldDB" id="A0A1V8TSQ7"/>